<evidence type="ECO:0000313" key="3">
    <source>
        <dbReference type="Proteomes" id="UP000736335"/>
    </source>
</evidence>
<dbReference type="InterPro" id="IPR029058">
    <property type="entry name" value="AB_hydrolase_fold"/>
</dbReference>
<evidence type="ECO:0000259" key="1">
    <source>
        <dbReference type="Pfam" id="PF12146"/>
    </source>
</evidence>
<dbReference type="AlphaFoldDB" id="A0A9P6HJ86"/>
<comment type="caution">
    <text evidence="2">The sequence shown here is derived from an EMBL/GenBank/DDBJ whole genome shotgun (WGS) entry which is preliminary data.</text>
</comment>
<reference evidence="2" key="2">
    <citation type="submission" date="2020-11" db="EMBL/GenBank/DDBJ databases">
        <authorList>
            <consortium name="DOE Joint Genome Institute"/>
            <person name="Kuo A."/>
            <person name="Miyauchi S."/>
            <person name="Kiss E."/>
            <person name="Drula E."/>
            <person name="Kohler A."/>
            <person name="Sanchez-Garcia M."/>
            <person name="Andreopoulos B."/>
            <person name="Barry K.W."/>
            <person name="Bonito G."/>
            <person name="Buee M."/>
            <person name="Carver A."/>
            <person name="Chen C."/>
            <person name="Cichocki N."/>
            <person name="Clum A."/>
            <person name="Culley D."/>
            <person name="Crous P.W."/>
            <person name="Fauchery L."/>
            <person name="Girlanda M."/>
            <person name="Hayes R."/>
            <person name="Keri Z."/>
            <person name="Labutti K."/>
            <person name="Lipzen A."/>
            <person name="Lombard V."/>
            <person name="Magnuson J."/>
            <person name="Maillard F."/>
            <person name="Morin E."/>
            <person name="Murat C."/>
            <person name="Nolan M."/>
            <person name="Ohm R."/>
            <person name="Pangilinan J."/>
            <person name="Pereira M."/>
            <person name="Perotto S."/>
            <person name="Peter M."/>
            <person name="Riley R."/>
            <person name="Sitrit Y."/>
            <person name="Stielow B."/>
            <person name="Szollosi G."/>
            <person name="Zifcakova L."/>
            <person name="Stursova M."/>
            <person name="Spatafora J.W."/>
            <person name="Tedersoo L."/>
            <person name="Vaario L.-M."/>
            <person name="Yamada A."/>
            <person name="Yan M."/>
            <person name="Wang P."/>
            <person name="Xu J."/>
            <person name="Bruns T."/>
            <person name="Baldrian P."/>
            <person name="Vilgalys R."/>
            <person name="Henrissat B."/>
            <person name="Grigoriev I.V."/>
            <person name="Hibbett D."/>
            <person name="Nagy L.G."/>
            <person name="Martin F.M."/>
        </authorList>
    </citation>
    <scope>NUCLEOTIDE SEQUENCE</scope>
    <source>
        <strain evidence="2">UH-Tt-Lm1</strain>
    </source>
</reference>
<dbReference type="InterPro" id="IPR051044">
    <property type="entry name" value="MAG_DAG_Lipase"/>
</dbReference>
<organism evidence="2 3">
    <name type="scientific">Thelephora terrestris</name>
    <dbReference type="NCBI Taxonomy" id="56493"/>
    <lineage>
        <taxon>Eukaryota</taxon>
        <taxon>Fungi</taxon>
        <taxon>Dikarya</taxon>
        <taxon>Basidiomycota</taxon>
        <taxon>Agaricomycotina</taxon>
        <taxon>Agaricomycetes</taxon>
        <taxon>Thelephorales</taxon>
        <taxon>Thelephoraceae</taxon>
        <taxon>Thelephora</taxon>
    </lineage>
</organism>
<dbReference type="Pfam" id="PF12146">
    <property type="entry name" value="Hydrolase_4"/>
    <property type="match status" value="1"/>
</dbReference>
<feature type="domain" description="Serine aminopeptidase S33" evidence="1">
    <location>
        <begin position="28"/>
        <end position="281"/>
    </location>
</feature>
<dbReference type="EMBL" id="WIUZ02000004">
    <property type="protein sequence ID" value="KAF9788170.1"/>
    <property type="molecule type" value="Genomic_DNA"/>
</dbReference>
<proteinExistence type="predicted"/>
<dbReference type="SUPFAM" id="SSF53474">
    <property type="entry name" value="alpha/beta-Hydrolases"/>
    <property type="match status" value="1"/>
</dbReference>
<evidence type="ECO:0000313" key="2">
    <source>
        <dbReference type="EMBL" id="KAF9788170.1"/>
    </source>
</evidence>
<dbReference type="Gene3D" id="3.40.50.1820">
    <property type="entry name" value="alpha/beta hydrolase"/>
    <property type="match status" value="1"/>
</dbReference>
<gene>
    <name evidence="2" type="ORF">BJ322DRAFT_611330</name>
</gene>
<name>A0A9P6HJ86_9AGAM</name>
<keyword evidence="3" id="KW-1185">Reference proteome</keyword>
<dbReference type="Proteomes" id="UP000736335">
    <property type="component" value="Unassembled WGS sequence"/>
</dbReference>
<accession>A0A9P6HJ86</accession>
<reference evidence="2" key="1">
    <citation type="journal article" date="2020" name="Nat. Commun.">
        <title>Large-scale genome sequencing of mycorrhizal fungi provides insights into the early evolution of symbiotic traits.</title>
        <authorList>
            <person name="Miyauchi S."/>
            <person name="Kiss E."/>
            <person name="Kuo A."/>
            <person name="Drula E."/>
            <person name="Kohler A."/>
            <person name="Sanchez-Garcia M."/>
            <person name="Morin E."/>
            <person name="Andreopoulos B."/>
            <person name="Barry K.W."/>
            <person name="Bonito G."/>
            <person name="Buee M."/>
            <person name="Carver A."/>
            <person name="Chen C."/>
            <person name="Cichocki N."/>
            <person name="Clum A."/>
            <person name="Culley D."/>
            <person name="Crous P.W."/>
            <person name="Fauchery L."/>
            <person name="Girlanda M."/>
            <person name="Hayes R.D."/>
            <person name="Keri Z."/>
            <person name="LaButti K."/>
            <person name="Lipzen A."/>
            <person name="Lombard V."/>
            <person name="Magnuson J."/>
            <person name="Maillard F."/>
            <person name="Murat C."/>
            <person name="Nolan M."/>
            <person name="Ohm R.A."/>
            <person name="Pangilinan J."/>
            <person name="Pereira M.F."/>
            <person name="Perotto S."/>
            <person name="Peter M."/>
            <person name="Pfister S."/>
            <person name="Riley R."/>
            <person name="Sitrit Y."/>
            <person name="Stielow J.B."/>
            <person name="Szollosi G."/>
            <person name="Zifcakova L."/>
            <person name="Stursova M."/>
            <person name="Spatafora J.W."/>
            <person name="Tedersoo L."/>
            <person name="Vaario L.M."/>
            <person name="Yamada A."/>
            <person name="Yan M."/>
            <person name="Wang P."/>
            <person name="Xu J."/>
            <person name="Bruns T."/>
            <person name="Baldrian P."/>
            <person name="Vilgalys R."/>
            <person name="Dunand C."/>
            <person name="Henrissat B."/>
            <person name="Grigoriev I.V."/>
            <person name="Hibbett D."/>
            <person name="Nagy L.G."/>
            <person name="Martin F.M."/>
        </authorList>
    </citation>
    <scope>NUCLEOTIDE SEQUENCE</scope>
    <source>
        <strain evidence="2">UH-Tt-Lm1</strain>
    </source>
</reference>
<dbReference type="OrthoDB" id="10249433at2759"/>
<dbReference type="InterPro" id="IPR022742">
    <property type="entry name" value="Hydrolase_4"/>
</dbReference>
<sequence length="299" mass="33058">MTSAAFEESWLTGPAGTKFYTRTYKADQPKALLVFVHGFAEHVARYNHAHVRYPEKDITVFTYDARGFGKTALDAANKSKDSSYGKTNWKHQFGDIEWAIEHARKEVPDVPTFLMGHSMGGGNVLGFVTRNTPPPSPDTIKLLSGVIASSPLLILTTPASPVQRWLGRKARPFLPNLLVPAPVGEENLNRNPERNKVLSDPLIKQVGTVAGLTDMFDGGKKLLDEDYVHFPQSLPLLILHGDADKITSHDASKAFVDKVNADDKKFSSYPDGYHELVNEPDGISEKFTDEVTGWILSKL</sequence>
<dbReference type="PANTHER" id="PTHR11614">
    <property type="entry name" value="PHOSPHOLIPASE-RELATED"/>
    <property type="match status" value="1"/>
</dbReference>
<protein>
    <submittedName>
        <fullName evidence="2">Lysophospholipase</fullName>
    </submittedName>
</protein>